<dbReference type="Pfam" id="PF01576">
    <property type="entry name" value="Myosin_tail_1"/>
    <property type="match status" value="1"/>
</dbReference>
<reference evidence="9 10" key="1">
    <citation type="submission" date="2024-05" db="EMBL/GenBank/DDBJ databases">
        <title>A high-quality chromosomal-level genome assembly of Topmouth culter (Culter alburnus).</title>
        <authorList>
            <person name="Zhao H."/>
        </authorList>
    </citation>
    <scope>NUCLEOTIDE SEQUENCE [LARGE SCALE GENOMIC DNA]</scope>
    <source>
        <strain evidence="9">CATC2023</strain>
        <tissue evidence="9">Muscle</tissue>
    </source>
</reference>
<evidence type="ECO:0000256" key="6">
    <source>
        <dbReference type="SAM" id="Coils"/>
    </source>
</evidence>
<feature type="region of interest" description="Disordered" evidence="7">
    <location>
        <begin position="660"/>
        <end position="679"/>
    </location>
</feature>
<evidence type="ECO:0000313" key="10">
    <source>
        <dbReference type="Proteomes" id="UP001479290"/>
    </source>
</evidence>
<dbReference type="EMBL" id="JAWDJR010000016">
    <property type="protein sequence ID" value="KAK9961274.1"/>
    <property type="molecule type" value="Genomic_DNA"/>
</dbReference>
<dbReference type="PANTHER" id="PTHR46349">
    <property type="entry name" value="CINGULIN-LIKE PROTEIN 1-RELATED"/>
    <property type="match status" value="1"/>
</dbReference>
<proteinExistence type="inferred from homology"/>
<feature type="compositionally biased region" description="Polar residues" evidence="7">
    <location>
        <begin position="722"/>
        <end position="731"/>
    </location>
</feature>
<comment type="subcellular location">
    <subcellularLocation>
        <location evidence="1">Cell junction</location>
        <location evidence="1">Tight junction</location>
    </subcellularLocation>
</comment>
<feature type="compositionally biased region" description="Basic and acidic residues" evidence="7">
    <location>
        <begin position="118"/>
        <end position="137"/>
    </location>
</feature>
<feature type="compositionally biased region" description="Basic and acidic residues" evidence="7">
    <location>
        <begin position="772"/>
        <end position="824"/>
    </location>
</feature>
<evidence type="ECO:0000256" key="4">
    <source>
        <dbReference type="ARBA" id="ARBA00038467"/>
    </source>
</evidence>
<dbReference type="GO" id="GO:0008017">
    <property type="term" value="F:microtubule binding"/>
    <property type="evidence" value="ECO:0007669"/>
    <property type="project" value="TreeGrafter"/>
</dbReference>
<feature type="region of interest" description="Disordered" evidence="7">
    <location>
        <begin position="1146"/>
        <end position="1167"/>
    </location>
</feature>
<dbReference type="GO" id="GO:0005923">
    <property type="term" value="C:bicellular tight junction"/>
    <property type="evidence" value="ECO:0007669"/>
    <property type="project" value="TreeGrafter"/>
</dbReference>
<dbReference type="AlphaFoldDB" id="A0AAW1ZLM3"/>
<keyword evidence="2" id="KW-0796">Tight junction</keyword>
<feature type="region of interest" description="Disordered" evidence="7">
    <location>
        <begin position="712"/>
        <end position="824"/>
    </location>
</feature>
<evidence type="ECO:0000256" key="3">
    <source>
        <dbReference type="ARBA" id="ARBA00023054"/>
    </source>
</evidence>
<keyword evidence="10" id="KW-1185">Reference proteome</keyword>
<evidence type="ECO:0000259" key="8">
    <source>
        <dbReference type="Pfam" id="PF01576"/>
    </source>
</evidence>
<protein>
    <recommendedName>
        <fullName evidence="5">Cingulin</fullName>
    </recommendedName>
</protein>
<dbReference type="GO" id="GO:0016459">
    <property type="term" value="C:myosin complex"/>
    <property type="evidence" value="ECO:0007669"/>
    <property type="project" value="InterPro"/>
</dbReference>
<feature type="coiled-coil region" evidence="6">
    <location>
        <begin position="369"/>
        <end position="445"/>
    </location>
</feature>
<comment type="similarity">
    <text evidence="4">Belongs to the cingulin family.</text>
</comment>
<dbReference type="Proteomes" id="UP001479290">
    <property type="component" value="Unassembled WGS sequence"/>
</dbReference>
<keyword evidence="2" id="KW-0965">Cell junction</keyword>
<dbReference type="GO" id="GO:0000226">
    <property type="term" value="P:microtubule cytoskeleton organization"/>
    <property type="evidence" value="ECO:0007669"/>
    <property type="project" value="TreeGrafter"/>
</dbReference>
<keyword evidence="3 6" id="KW-0175">Coiled coil</keyword>
<gene>
    <name evidence="9" type="ORF">ABG768_009070</name>
</gene>
<dbReference type="PANTHER" id="PTHR46349:SF4">
    <property type="entry name" value="CINGULIN"/>
    <property type="match status" value="1"/>
</dbReference>
<accession>A0AAW1ZLM3</accession>
<feature type="compositionally biased region" description="Basic and acidic residues" evidence="7">
    <location>
        <begin position="732"/>
        <end position="751"/>
    </location>
</feature>
<feature type="compositionally biased region" description="Low complexity" evidence="7">
    <location>
        <begin position="256"/>
        <end position="286"/>
    </location>
</feature>
<sequence>MSAPVSGRKTPVDYGVQIRFINDLQDTGGGVSGQPRKEGPKKQQSRYGVAVRVQGIGGQPYVVLKEGEKGDSYGVQLRTQPPAYSSLPRRREDGVIQGPYFSSGGNTPLRRAQSHGSLLERENSSEDFTDELRRPLGDGRSGSYANLDGGVGMGPERERPRERMERNQWGGSYQTGLNGTLGRGRGGGSHYTSSESIEVSPHNQHTHNQPAHSSIRQSPVHRLVDRFDGGSVAQPGNTGTTTRGQYPILNADDRPASTSPLPAPSLVPNTYSSPLSSSPASAYSSLGRGSGSVAKVMAISSSAPVDAPVTPDLLMDQGQSSGSEFSTEDQIQQIIYDVLRQGSTEGDASIKRRVRVICNKIQGLKVSSSDDLKEELEKCLDENVQLQEQLGRKNTELHQSHSELTQLRMDRENAESHVRELEDQLAGLQEELRRETDNKAQADTMHMELMAVRADLAEAAVLRQKQEDILRQRERELTALKGALKDEVSTHDKEIEALREQYSQDMERLRASMEQVSQSQATIEAERHRVNSTVRSLQQQLEESRDEGNHWREQFQSSREELRNTKQELLQSRLEKEEFEEELKDLQEKMTAMKQQIPDPKQTQTVSQELERCRADLQKAQADLDKLKTDLDKKTMEIVLLKKSKQELEAEQKYEIDRLKDQSRRDKEELTKAHERAKQLAEPSLVEDLRRELSDMREEVGRLRSQLLSAEEELQAERDKLSSAQAQANNLTHEHKELEETNTRMKERLTRLESQLQERMSQSIEAEQEQQEETRRLRQQLEESRRENSRLGLERDELARNLEEKEKDREAVRKENTQLDDQRRQQERALDKLNKEMERLSAASREEVRLLQAQLDEQREKWRKEQQDLNKNTKEKLSELERAQSTILSLQEELARQKKELFSSYEDRDNALLDKELLTNRLKHLESEIETQRTTQNDRSREIRSLEDKIKHLELELDEEKNSAEMLTERITRSRDQIEQLRAELMQERSSKQDLELDKNALERQIKEYKSRVAEMEGQSRSSNGVSQLESKIQELEERLRTEEREKTSVLSSQRRLERKLKELNITLDEERQQHTEQRDQLTLRVKALKRQVDEGEAEAERLEGLRRKAIRDMEEQQEQKEALQSRVTALENELKRKIQQARQSVLESSVLSSEDDDDDDGLYDHSSITSILTESNLQTSSC</sequence>
<evidence type="ECO:0000256" key="2">
    <source>
        <dbReference type="ARBA" id="ARBA00022427"/>
    </source>
</evidence>
<feature type="compositionally biased region" description="Polar residues" evidence="7">
    <location>
        <begin position="234"/>
        <end position="244"/>
    </location>
</feature>
<comment type="caution">
    <text evidence="9">The sequence shown here is derived from an EMBL/GenBank/DDBJ whole genome shotgun (WGS) entry which is preliminary data.</text>
</comment>
<name>A0AAW1ZLM3_CULAL</name>
<dbReference type="InterPro" id="IPR002928">
    <property type="entry name" value="Myosin_tail"/>
</dbReference>
<feature type="region of interest" description="Disordered" evidence="7">
    <location>
        <begin position="24"/>
        <end position="47"/>
    </location>
</feature>
<evidence type="ECO:0000256" key="7">
    <source>
        <dbReference type="SAM" id="MobiDB-lite"/>
    </source>
</evidence>
<feature type="compositionally biased region" description="Polar residues" evidence="7">
    <location>
        <begin position="190"/>
        <end position="217"/>
    </location>
</feature>
<dbReference type="SUPFAM" id="SSF90257">
    <property type="entry name" value="Myosin rod fragments"/>
    <property type="match status" value="1"/>
</dbReference>
<feature type="compositionally biased region" description="Gly residues" evidence="7">
    <location>
        <begin position="179"/>
        <end position="189"/>
    </location>
</feature>
<dbReference type="Gene3D" id="1.10.287.1490">
    <property type="match status" value="1"/>
</dbReference>
<feature type="compositionally biased region" description="Basic and acidic residues" evidence="7">
    <location>
        <begin position="155"/>
        <end position="166"/>
    </location>
</feature>
<evidence type="ECO:0000256" key="1">
    <source>
        <dbReference type="ARBA" id="ARBA00004435"/>
    </source>
</evidence>
<evidence type="ECO:0000313" key="9">
    <source>
        <dbReference type="EMBL" id="KAK9961274.1"/>
    </source>
</evidence>
<feature type="domain" description="Myosin tail" evidence="8">
    <location>
        <begin position="536"/>
        <end position="1135"/>
    </location>
</feature>
<evidence type="ECO:0000256" key="5">
    <source>
        <dbReference type="ARBA" id="ARBA00044075"/>
    </source>
</evidence>
<organism evidence="9 10">
    <name type="scientific">Culter alburnus</name>
    <name type="common">Topmouth culter</name>
    <dbReference type="NCBI Taxonomy" id="194366"/>
    <lineage>
        <taxon>Eukaryota</taxon>
        <taxon>Metazoa</taxon>
        <taxon>Chordata</taxon>
        <taxon>Craniata</taxon>
        <taxon>Vertebrata</taxon>
        <taxon>Euteleostomi</taxon>
        <taxon>Actinopterygii</taxon>
        <taxon>Neopterygii</taxon>
        <taxon>Teleostei</taxon>
        <taxon>Ostariophysi</taxon>
        <taxon>Cypriniformes</taxon>
        <taxon>Xenocyprididae</taxon>
        <taxon>Xenocypridinae</taxon>
        <taxon>Culter</taxon>
    </lineage>
</organism>
<feature type="region of interest" description="Disordered" evidence="7">
    <location>
        <begin position="73"/>
        <end position="287"/>
    </location>
</feature>